<evidence type="ECO:0000256" key="1">
    <source>
        <dbReference type="ARBA" id="ARBA00022679"/>
    </source>
</evidence>
<keyword evidence="9" id="KW-1185">Reference proteome</keyword>
<sequence>MDTSTNSAGTIGEDQYKSFLIDEQLLGESASGVVYKVKDTRTGNHFVKKILPRTVGPAKSFQHELKYLKEMDHRNIVKFFGAYIQPGGVDIVVLMGFCEGGSLEAVIERIRKINARVSEPVVAKIGEGVFSGLHYLHSKRVTHRGIKPSNILLSRNGMVKLCNFDISGNLQESFASSWTGMDMFLAPERVTGGQYSITADVWSAALSLLTLAQNRSPFPEHLDGMMELAIWIVKGDIPQLMDETVEQNGLEEVKWSDEMKDFISLCLTRDGMRRPKPSEALNHPWLALIALQSVNMAKWMREIRG</sequence>
<dbReference type="EC" id="2.7.12.2" evidence="6"/>
<keyword evidence="2" id="KW-0547">Nucleotide-binding</keyword>
<dbReference type="InterPro" id="IPR011009">
    <property type="entry name" value="Kinase-like_dom_sf"/>
</dbReference>
<name>A0A0C3BL65_SERVB</name>
<evidence type="ECO:0000313" key="8">
    <source>
        <dbReference type="EMBL" id="KIM32191.1"/>
    </source>
</evidence>
<organism evidence="8 9">
    <name type="scientific">Serendipita vermifera MAFF 305830</name>
    <dbReference type="NCBI Taxonomy" id="933852"/>
    <lineage>
        <taxon>Eukaryota</taxon>
        <taxon>Fungi</taxon>
        <taxon>Dikarya</taxon>
        <taxon>Basidiomycota</taxon>
        <taxon>Agaricomycotina</taxon>
        <taxon>Agaricomycetes</taxon>
        <taxon>Sebacinales</taxon>
        <taxon>Serendipitaceae</taxon>
        <taxon>Serendipita</taxon>
    </lineage>
</organism>
<protein>
    <recommendedName>
        <fullName evidence="6">mitogen-activated protein kinase kinase</fullName>
        <ecNumber evidence="6">2.7.12.2</ecNumber>
    </recommendedName>
</protein>
<evidence type="ECO:0000256" key="3">
    <source>
        <dbReference type="ARBA" id="ARBA00022777"/>
    </source>
</evidence>
<dbReference type="GO" id="GO:0005524">
    <property type="term" value="F:ATP binding"/>
    <property type="evidence" value="ECO:0007669"/>
    <property type="project" value="UniProtKB-KW"/>
</dbReference>
<evidence type="ECO:0000256" key="4">
    <source>
        <dbReference type="ARBA" id="ARBA00022840"/>
    </source>
</evidence>
<evidence type="ECO:0000256" key="6">
    <source>
        <dbReference type="ARBA" id="ARBA00038999"/>
    </source>
</evidence>
<evidence type="ECO:0000313" key="9">
    <source>
        <dbReference type="Proteomes" id="UP000054097"/>
    </source>
</evidence>
<dbReference type="GO" id="GO:0060237">
    <property type="term" value="P:regulation of fungal-type cell wall organization"/>
    <property type="evidence" value="ECO:0007669"/>
    <property type="project" value="TreeGrafter"/>
</dbReference>
<comment type="similarity">
    <text evidence="5">Belongs to the protein kinase superfamily. STE Ser/Thr protein kinase family. MAP kinase kinase subfamily.</text>
</comment>
<keyword evidence="3" id="KW-0418">Kinase</keyword>
<dbReference type="Gene3D" id="1.10.510.10">
    <property type="entry name" value="Transferase(Phosphotransferase) domain 1"/>
    <property type="match status" value="1"/>
</dbReference>
<dbReference type="STRING" id="933852.A0A0C3BL65"/>
<evidence type="ECO:0000256" key="2">
    <source>
        <dbReference type="ARBA" id="ARBA00022741"/>
    </source>
</evidence>
<dbReference type="PROSITE" id="PS50011">
    <property type="entry name" value="PROTEIN_KINASE_DOM"/>
    <property type="match status" value="1"/>
</dbReference>
<feature type="domain" description="Protein kinase" evidence="7">
    <location>
        <begin position="20"/>
        <end position="286"/>
    </location>
</feature>
<dbReference type="OrthoDB" id="10252354at2759"/>
<proteinExistence type="inferred from homology"/>
<dbReference type="SUPFAM" id="SSF56112">
    <property type="entry name" value="Protein kinase-like (PK-like)"/>
    <property type="match status" value="1"/>
</dbReference>
<dbReference type="Proteomes" id="UP000054097">
    <property type="component" value="Unassembled WGS sequence"/>
</dbReference>
<reference evidence="9" key="2">
    <citation type="submission" date="2015-01" db="EMBL/GenBank/DDBJ databases">
        <title>Evolutionary Origins and Diversification of the Mycorrhizal Mutualists.</title>
        <authorList>
            <consortium name="DOE Joint Genome Institute"/>
            <consortium name="Mycorrhizal Genomics Consortium"/>
            <person name="Kohler A."/>
            <person name="Kuo A."/>
            <person name="Nagy L.G."/>
            <person name="Floudas D."/>
            <person name="Copeland A."/>
            <person name="Barry K.W."/>
            <person name="Cichocki N."/>
            <person name="Veneault-Fourrey C."/>
            <person name="LaButti K."/>
            <person name="Lindquist E.A."/>
            <person name="Lipzen A."/>
            <person name="Lundell T."/>
            <person name="Morin E."/>
            <person name="Murat C."/>
            <person name="Riley R."/>
            <person name="Ohm R."/>
            <person name="Sun H."/>
            <person name="Tunlid A."/>
            <person name="Henrissat B."/>
            <person name="Grigoriev I.V."/>
            <person name="Hibbett D.S."/>
            <person name="Martin F."/>
        </authorList>
    </citation>
    <scope>NUCLEOTIDE SEQUENCE [LARGE SCALE GENOMIC DNA]</scope>
    <source>
        <strain evidence="9">MAFF 305830</strain>
    </source>
</reference>
<dbReference type="InterPro" id="IPR000719">
    <property type="entry name" value="Prot_kinase_dom"/>
</dbReference>
<evidence type="ECO:0000256" key="5">
    <source>
        <dbReference type="ARBA" id="ARBA00038035"/>
    </source>
</evidence>
<dbReference type="GO" id="GO:0004708">
    <property type="term" value="F:MAP kinase kinase activity"/>
    <property type="evidence" value="ECO:0007669"/>
    <property type="project" value="UniProtKB-EC"/>
</dbReference>
<reference evidence="8 9" key="1">
    <citation type="submission" date="2014-04" db="EMBL/GenBank/DDBJ databases">
        <authorList>
            <consortium name="DOE Joint Genome Institute"/>
            <person name="Kuo A."/>
            <person name="Zuccaro A."/>
            <person name="Kohler A."/>
            <person name="Nagy L.G."/>
            <person name="Floudas D."/>
            <person name="Copeland A."/>
            <person name="Barry K.W."/>
            <person name="Cichocki N."/>
            <person name="Veneault-Fourrey C."/>
            <person name="LaButti K."/>
            <person name="Lindquist E.A."/>
            <person name="Lipzen A."/>
            <person name="Lundell T."/>
            <person name="Morin E."/>
            <person name="Murat C."/>
            <person name="Sun H."/>
            <person name="Tunlid A."/>
            <person name="Henrissat B."/>
            <person name="Grigoriev I.V."/>
            <person name="Hibbett D.S."/>
            <person name="Martin F."/>
            <person name="Nordberg H.P."/>
            <person name="Cantor M.N."/>
            <person name="Hua S.X."/>
        </authorList>
    </citation>
    <scope>NUCLEOTIDE SEQUENCE [LARGE SCALE GENOMIC DNA]</scope>
    <source>
        <strain evidence="8 9">MAFF 305830</strain>
    </source>
</reference>
<dbReference type="PANTHER" id="PTHR48013">
    <property type="entry name" value="DUAL SPECIFICITY MITOGEN-ACTIVATED PROTEIN KINASE KINASE 5-RELATED"/>
    <property type="match status" value="1"/>
</dbReference>
<dbReference type="GO" id="GO:0000196">
    <property type="term" value="P:cell integrity MAPK cascade"/>
    <property type="evidence" value="ECO:0007669"/>
    <property type="project" value="TreeGrafter"/>
</dbReference>
<keyword evidence="1" id="KW-0808">Transferase</keyword>
<keyword evidence="4" id="KW-0067">ATP-binding</keyword>
<gene>
    <name evidence="8" type="ORF">M408DRAFT_63264</name>
</gene>
<dbReference type="Pfam" id="PF00069">
    <property type="entry name" value="Pkinase"/>
    <property type="match status" value="1"/>
</dbReference>
<dbReference type="AlphaFoldDB" id="A0A0C3BL65"/>
<accession>A0A0C3BL65</accession>
<dbReference type="HOGENOM" id="CLU_000288_63_23_1"/>
<dbReference type="PANTHER" id="PTHR48013:SF6">
    <property type="entry name" value="MAP KINASE KINASE MKK1_SSP32-RELATED"/>
    <property type="match status" value="1"/>
</dbReference>
<evidence type="ECO:0000259" key="7">
    <source>
        <dbReference type="PROSITE" id="PS50011"/>
    </source>
</evidence>
<dbReference type="EMBL" id="KN824280">
    <property type="protein sequence ID" value="KIM32191.1"/>
    <property type="molecule type" value="Genomic_DNA"/>
</dbReference>